<sequence length="542" mass="61255">MEYVLEALTRAPSQVLVKSATQFGEEAAKVLGACIEESLKNCTDDITTSIRENINSSGRKMSKEMDKYSQVLKETVVEGFAEWGIGIERAFYHLGHKLENGLNNTANKLAVQLDQSIDQNMNRIDSTIRDSVTVITKDFMKEQIPYWRSSFMRELNVILICLCVITAGIFSLCMSWALGGYQVFIHILTQEFRTLCFLFFSILMGFSLFIWNKALGEIKTATTSQDAVLSVATNVMNDSLKSETKNITWMKKIISEQQKYYQSNPQFLLIIVACLGFFMGDLARDVFISAFSPSAGTSTGIIAQIFEFFSSWLYLLLILCVMIFITIVVNKIIAFELVFKLYGIWREYLKFREFQKLGKCDELQTAPTTNLDTSVPNKKKEETIPAKITVDAQTQSHSNMEDSVKCGSSHVSNSTRPVTKIKDSKKSRSTGHMLSGNTSDSKSEENVRRASSGDLLGDTFVDTESDDDELPTPITSTKEANETLVSSTSFILFCKENRPSIAETNPDLTFFEVRKKLEDIWKNMSPEERRPYENRAKEMTDQ</sequence>
<dbReference type="Proteomes" id="UP000816034">
    <property type="component" value="Unassembled WGS sequence"/>
</dbReference>
<dbReference type="PROSITE" id="PS50118">
    <property type="entry name" value="HMG_BOX_2"/>
    <property type="match status" value="1"/>
</dbReference>
<keyword evidence="6" id="KW-1133">Transmembrane helix</keyword>
<evidence type="ECO:0000313" key="9">
    <source>
        <dbReference type="Proteomes" id="UP000816034"/>
    </source>
</evidence>
<dbReference type="InterPro" id="IPR050342">
    <property type="entry name" value="HMGB"/>
</dbReference>
<dbReference type="Pfam" id="PF00505">
    <property type="entry name" value="HMG_box"/>
    <property type="match status" value="1"/>
</dbReference>
<dbReference type="GO" id="GO:0005634">
    <property type="term" value="C:nucleus"/>
    <property type="evidence" value="ECO:0007669"/>
    <property type="project" value="UniProtKB-SubCell"/>
</dbReference>
<proteinExistence type="predicted"/>
<evidence type="ECO:0000256" key="2">
    <source>
        <dbReference type="ARBA" id="ARBA00023125"/>
    </source>
</evidence>
<feature type="transmembrane region" description="Helical" evidence="6">
    <location>
        <begin position="157"/>
        <end position="180"/>
    </location>
</feature>
<evidence type="ECO:0000313" key="8">
    <source>
        <dbReference type="EMBL" id="KAG2393351.1"/>
    </source>
</evidence>
<protein>
    <recommendedName>
        <fullName evidence="7">HMG box domain-containing protein</fullName>
    </recommendedName>
</protein>
<feature type="transmembrane region" description="Helical" evidence="6">
    <location>
        <begin position="267"/>
        <end position="292"/>
    </location>
</feature>
<dbReference type="SMART" id="SM00398">
    <property type="entry name" value="HMG"/>
    <property type="match status" value="1"/>
</dbReference>
<keyword evidence="2 4" id="KW-0238">DNA-binding</keyword>
<feature type="domain" description="HMG box" evidence="7">
    <location>
        <begin position="483"/>
        <end position="542"/>
    </location>
</feature>
<comment type="caution">
    <text evidence="8">The sequence shown here is derived from an EMBL/GenBank/DDBJ whole genome shotgun (WGS) entry which is preliminary data.</text>
</comment>
<reference evidence="8 9" key="1">
    <citation type="journal article" date="2018" name="BMC Genomics">
        <title>The genome of Naegleria lovaniensis, the basis for a comparative approach to unravel pathogenicity factors of the human pathogenic amoeba N. fowleri.</title>
        <authorList>
            <person name="Liechti N."/>
            <person name="Schurch N."/>
            <person name="Bruggmann R."/>
            <person name="Wittwer M."/>
        </authorList>
    </citation>
    <scope>NUCLEOTIDE SEQUENCE [LARGE SCALE GENOMIC DNA]</scope>
    <source>
        <strain evidence="8 9">ATCC 30569</strain>
    </source>
</reference>
<dbReference type="PANTHER" id="PTHR48112">
    <property type="entry name" value="HIGH MOBILITY GROUP PROTEIN DSP1"/>
    <property type="match status" value="1"/>
</dbReference>
<feature type="DNA-binding region" description="HMG box" evidence="4">
    <location>
        <begin position="483"/>
        <end position="542"/>
    </location>
</feature>
<dbReference type="Gene3D" id="1.10.30.10">
    <property type="entry name" value="High mobility group box domain"/>
    <property type="match status" value="1"/>
</dbReference>
<dbReference type="PANTHER" id="PTHR48112:SF32">
    <property type="entry name" value="HIGH MOBILITY GROUP PROTEIN B3"/>
    <property type="match status" value="1"/>
</dbReference>
<feature type="transmembrane region" description="Helical" evidence="6">
    <location>
        <begin position="192"/>
        <end position="211"/>
    </location>
</feature>
<evidence type="ECO:0000256" key="3">
    <source>
        <dbReference type="ARBA" id="ARBA00023242"/>
    </source>
</evidence>
<feature type="transmembrane region" description="Helical" evidence="6">
    <location>
        <begin position="312"/>
        <end position="339"/>
    </location>
</feature>
<feature type="region of interest" description="Disordered" evidence="5">
    <location>
        <begin position="523"/>
        <end position="542"/>
    </location>
</feature>
<keyword evidence="6" id="KW-0812">Transmembrane</keyword>
<dbReference type="RefSeq" id="XP_044555245.1">
    <property type="nucleotide sequence ID" value="XM_044696791.1"/>
</dbReference>
<keyword evidence="6" id="KW-0472">Membrane</keyword>
<dbReference type="InterPro" id="IPR036910">
    <property type="entry name" value="HMG_box_dom_sf"/>
</dbReference>
<dbReference type="SUPFAM" id="SSF47095">
    <property type="entry name" value="HMG-box"/>
    <property type="match status" value="1"/>
</dbReference>
<feature type="region of interest" description="Disordered" evidence="5">
    <location>
        <begin position="391"/>
        <end position="480"/>
    </location>
</feature>
<dbReference type="EMBL" id="PYSW02000002">
    <property type="protein sequence ID" value="KAG2393351.1"/>
    <property type="molecule type" value="Genomic_DNA"/>
</dbReference>
<dbReference type="CDD" id="cd00084">
    <property type="entry name" value="HMG-box_SF"/>
    <property type="match status" value="1"/>
</dbReference>
<name>A0AA88KRJ4_NAELO</name>
<gene>
    <name evidence="8" type="ORF">C9374_006882</name>
</gene>
<keyword evidence="3 4" id="KW-0539">Nucleus</keyword>
<evidence type="ECO:0000259" key="7">
    <source>
        <dbReference type="PROSITE" id="PS50118"/>
    </source>
</evidence>
<dbReference type="GeneID" id="68099336"/>
<evidence type="ECO:0000256" key="6">
    <source>
        <dbReference type="SAM" id="Phobius"/>
    </source>
</evidence>
<feature type="compositionally biased region" description="Acidic residues" evidence="5">
    <location>
        <begin position="461"/>
        <end position="470"/>
    </location>
</feature>
<keyword evidence="9" id="KW-1185">Reference proteome</keyword>
<accession>A0AA88KRJ4</accession>
<dbReference type="GO" id="GO:0003677">
    <property type="term" value="F:DNA binding"/>
    <property type="evidence" value="ECO:0007669"/>
    <property type="project" value="UniProtKB-UniRule"/>
</dbReference>
<evidence type="ECO:0000256" key="1">
    <source>
        <dbReference type="ARBA" id="ARBA00004123"/>
    </source>
</evidence>
<comment type="subcellular location">
    <subcellularLocation>
        <location evidence="1">Nucleus</location>
    </subcellularLocation>
</comment>
<evidence type="ECO:0000256" key="4">
    <source>
        <dbReference type="PROSITE-ProRule" id="PRU00267"/>
    </source>
</evidence>
<dbReference type="AlphaFoldDB" id="A0AA88KRJ4"/>
<feature type="compositionally biased region" description="Polar residues" evidence="5">
    <location>
        <begin position="430"/>
        <end position="440"/>
    </location>
</feature>
<dbReference type="InterPro" id="IPR009071">
    <property type="entry name" value="HMG_box_dom"/>
</dbReference>
<evidence type="ECO:0000256" key="5">
    <source>
        <dbReference type="SAM" id="MobiDB-lite"/>
    </source>
</evidence>
<organism evidence="8 9">
    <name type="scientific">Naegleria lovaniensis</name>
    <name type="common">Amoeba</name>
    <dbReference type="NCBI Taxonomy" id="51637"/>
    <lineage>
        <taxon>Eukaryota</taxon>
        <taxon>Discoba</taxon>
        <taxon>Heterolobosea</taxon>
        <taxon>Tetramitia</taxon>
        <taxon>Eutetramitia</taxon>
        <taxon>Vahlkampfiidae</taxon>
        <taxon>Naegleria</taxon>
    </lineage>
</organism>